<feature type="transmembrane region" description="Helical" evidence="1">
    <location>
        <begin position="63"/>
        <end position="86"/>
    </location>
</feature>
<feature type="transmembrane region" description="Helical" evidence="1">
    <location>
        <begin position="34"/>
        <end position="54"/>
    </location>
</feature>
<dbReference type="Proteomes" id="UP000607281">
    <property type="component" value="Unassembled WGS sequence"/>
</dbReference>
<reference evidence="2 3" key="1">
    <citation type="journal article" date="2020" name="ISME J.">
        <title>Comparative genomics reveals insights into cyanobacterial evolution and habitat adaptation.</title>
        <authorList>
            <person name="Chen M.Y."/>
            <person name="Teng W.K."/>
            <person name="Zhao L."/>
            <person name="Hu C.X."/>
            <person name="Zhou Y.K."/>
            <person name="Han B.P."/>
            <person name="Song L.R."/>
            <person name="Shu W.S."/>
        </authorList>
    </citation>
    <scope>NUCLEOTIDE SEQUENCE [LARGE SCALE GENOMIC DNA]</scope>
    <source>
        <strain evidence="2 3">FACHB-260</strain>
    </source>
</reference>
<comment type="caution">
    <text evidence="2">The sequence shown here is derived from an EMBL/GenBank/DDBJ whole genome shotgun (WGS) entry which is preliminary data.</text>
</comment>
<organism evidence="2 3">
    <name type="scientific">Anabaena subtropica FACHB-260</name>
    <dbReference type="NCBI Taxonomy" id="2692884"/>
    <lineage>
        <taxon>Bacteria</taxon>
        <taxon>Bacillati</taxon>
        <taxon>Cyanobacteriota</taxon>
        <taxon>Cyanophyceae</taxon>
        <taxon>Nostocales</taxon>
        <taxon>Nostocaceae</taxon>
        <taxon>Anabaena</taxon>
    </lineage>
</organism>
<feature type="transmembrane region" description="Helical" evidence="1">
    <location>
        <begin position="156"/>
        <end position="180"/>
    </location>
</feature>
<proteinExistence type="predicted"/>
<dbReference type="EMBL" id="JACJRF010000001">
    <property type="protein sequence ID" value="MBD2342660.1"/>
    <property type="molecule type" value="Genomic_DNA"/>
</dbReference>
<keyword evidence="1" id="KW-0472">Membrane</keyword>
<feature type="transmembrane region" description="Helical" evidence="1">
    <location>
        <begin position="98"/>
        <end position="117"/>
    </location>
</feature>
<keyword evidence="1" id="KW-0812">Transmembrane</keyword>
<evidence type="ECO:0000313" key="2">
    <source>
        <dbReference type="EMBL" id="MBD2342660.1"/>
    </source>
</evidence>
<name>A0ABR8CKL5_9NOST</name>
<feature type="transmembrane region" description="Helical" evidence="1">
    <location>
        <begin position="129"/>
        <end position="150"/>
    </location>
</feature>
<evidence type="ECO:0000256" key="1">
    <source>
        <dbReference type="SAM" id="Phobius"/>
    </source>
</evidence>
<protein>
    <recommendedName>
        <fullName evidence="4">Permease</fullName>
    </recommendedName>
</protein>
<feature type="transmembrane region" description="Helical" evidence="1">
    <location>
        <begin position="7"/>
        <end position="28"/>
    </location>
</feature>
<dbReference type="RefSeq" id="WP_190405145.1">
    <property type="nucleotide sequence ID" value="NZ_JACJRF010000001.1"/>
</dbReference>
<gene>
    <name evidence="2" type="ORF">H6G18_00670</name>
</gene>
<sequence length="184" mass="20238">MKTPLKFLWLWTLATCGGFLASLFWMEISEGTEIGIIQAAVGGLAIALPQSLLLRDHIFTLKWVLFTLVAWVTITAIGVGAIGWIVPPAEFLPLRLLNGARSGFFGGFGIGLAQWLAIRQPVSWAWQWIIVNSLSWAIAIPVGTTIGFILRHLTRWFLGEVAGLAITWLIVAILTGINAYRLLK</sequence>
<keyword evidence="1" id="KW-1133">Transmembrane helix</keyword>
<evidence type="ECO:0000313" key="3">
    <source>
        <dbReference type="Proteomes" id="UP000607281"/>
    </source>
</evidence>
<keyword evidence="3" id="KW-1185">Reference proteome</keyword>
<accession>A0ABR8CKL5</accession>
<evidence type="ECO:0008006" key="4">
    <source>
        <dbReference type="Google" id="ProtNLM"/>
    </source>
</evidence>